<evidence type="ECO:0000256" key="4">
    <source>
        <dbReference type="ARBA" id="ARBA00023242"/>
    </source>
</evidence>
<evidence type="ECO:0000256" key="5">
    <source>
        <dbReference type="PROSITE-ProRule" id="PRU00108"/>
    </source>
</evidence>
<gene>
    <name evidence="9" type="primary">SMYD5</name>
</gene>
<dbReference type="InterPro" id="IPR001356">
    <property type="entry name" value="HD"/>
</dbReference>
<evidence type="ECO:0000256" key="7">
    <source>
        <dbReference type="SAM" id="MobiDB-lite"/>
    </source>
</evidence>
<dbReference type="PANTHER" id="PTHR24339">
    <property type="entry name" value="HOMEOBOX PROTEIN EMX-RELATED"/>
    <property type="match status" value="1"/>
</dbReference>
<proteinExistence type="predicted"/>
<name>A0A8D1EIM0_PIG</name>
<protein>
    <submittedName>
        <fullName evidence="9">Notochord homeobox</fullName>
    </submittedName>
</protein>
<evidence type="ECO:0000256" key="2">
    <source>
        <dbReference type="ARBA" id="ARBA00023125"/>
    </source>
</evidence>
<dbReference type="Gene3D" id="1.10.10.60">
    <property type="entry name" value="Homeodomain-like"/>
    <property type="match status" value="1"/>
</dbReference>
<dbReference type="SMART" id="SM00389">
    <property type="entry name" value="HOX"/>
    <property type="match status" value="1"/>
</dbReference>
<evidence type="ECO:0000259" key="8">
    <source>
        <dbReference type="PROSITE" id="PS50071"/>
    </source>
</evidence>
<dbReference type="PRINTS" id="PR00031">
    <property type="entry name" value="HTHREPRESSR"/>
</dbReference>
<dbReference type="SUPFAM" id="SSF46689">
    <property type="entry name" value="Homeodomain-like"/>
    <property type="match status" value="1"/>
</dbReference>
<evidence type="ECO:0000313" key="9">
    <source>
        <dbReference type="Ensembl" id="ENSSSCP00040022941.1"/>
    </source>
</evidence>
<feature type="compositionally biased region" description="Low complexity" evidence="7">
    <location>
        <begin position="234"/>
        <end position="251"/>
    </location>
</feature>
<dbReference type="GO" id="GO:0005634">
    <property type="term" value="C:nucleus"/>
    <property type="evidence" value="ECO:0007669"/>
    <property type="project" value="UniProtKB-SubCell"/>
</dbReference>
<feature type="compositionally biased region" description="Low complexity" evidence="7">
    <location>
        <begin position="36"/>
        <end position="49"/>
    </location>
</feature>
<dbReference type="InterPro" id="IPR000047">
    <property type="entry name" value="HTH_motif"/>
</dbReference>
<dbReference type="CDD" id="cd00086">
    <property type="entry name" value="homeodomain"/>
    <property type="match status" value="1"/>
</dbReference>
<accession>A0A8D1EIM0</accession>
<dbReference type="InterPro" id="IPR050877">
    <property type="entry name" value="EMX-VAX-Noto_Homeobox_TFs"/>
</dbReference>
<evidence type="ECO:0000256" key="6">
    <source>
        <dbReference type="RuleBase" id="RU000682"/>
    </source>
</evidence>
<feature type="domain" description="Homeobox" evidence="8">
    <location>
        <begin position="166"/>
        <end position="226"/>
    </location>
</feature>
<dbReference type="GO" id="GO:0003677">
    <property type="term" value="F:DNA binding"/>
    <property type="evidence" value="ECO:0007669"/>
    <property type="project" value="UniProtKB-UniRule"/>
</dbReference>
<dbReference type="AlphaFoldDB" id="A0A8D1EIM0"/>
<dbReference type="Proteomes" id="UP000694722">
    <property type="component" value="Unplaced"/>
</dbReference>
<comment type="subcellular location">
    <subcellularLocation>
        <location evidence="1 5 6">Nucleus</location>
    </subcellularLocation>
</comment>
<dbReference type="Ensembl" id="ENSSSCT00040055196.1">
    <property type="protein sequence ID" value="ENSSSCP00040022941.1"/>
    <property type="gene ID" value="ENSSSCG00040041179.1"/>
</dbReference>
<evidence type="ECO:0000256" key="3">
    <source>
        <dbReference type="ARBA" id="ARBA00023155"/>
    </source>
</evidence>
<evidence type="ECO:0000256" key="1">
    <source>
        <dbReference type="ARBA" id="ARBA00004123"/>
    </source>
</evidence>
<keyword evidence="3 5" id="KW-0371">Homeobox</keyword>
<dbReference type="PROSITE" id="PS50071">
    <property type="entry name" value="HOMEOBOX_2"/>
    <property type="match status" value="1"/>
</dbReference>
<reference evidence="9" key="1">
    <citation type="submission" date="2025-08" db="UniProtKB">
        <authorList>
            <consortium name="Ensembl"/>
        </authorList>
    </citation>
    <scope>IDENTIFICATION</scope>
</reference>
<keyword evidence="4 5" id="KW-0539">Nucleus</keyword>
<dbReference type="InterPro" id="IPR009057">
    <property type="entry name" value="Homeodomain-like_sf"/>
</dbReference>
<keyword evidence="2 5" id="KW-0238">DNA-binding</keyword>
<feature type="DNA-binding region" description="Homeobox" evidence="5">
    <location>
        <begin position="168"/>
        <end position="227"/>
    </location>
</feature>
<evidence type="ECO:0000313" key="10">
    <source>
        <dbReference type="Proteomes" id="UP000694722"/>
    </source>
</evidence>
<feature type="region of interest" description="Disordered" evidence="7">
    <location>
        <begin position="227"/>
        <end position="263"/>
    </location>
</feature>
<organism evidence="9 10">
    <name type="scientific">Sus scrofa</name>
    <name type="common">Pig</name>
    <dbReference type="NCBI Taxonomy" id="9823"/>
    <lineage>
        <taxon>Eukaryota</taxon>
        <taxon>Metazoa</taxon>
        <taxon>Chordata</taxon>
        <taxon>Craniata</taxon>
        <taxon>Vertebrata</taxon>
        <taxon>Euteleostomi</taxon>
        <taxon>Mammalia</taxon>
        <taxon>Eutheria</taxon>
        <taxon>Laurasiatheria</taxon>
        <taxon>Artiodactyla</taxon>
        <taxon>Suina</taxon>
        <taxon>Suidae</taxon>
        <taxon>Sus</taxon>
    </lineage>
</organism>
<dbReference type="FunFam" id="1.10.10.60:FF:000318">
    <property type="entry name" value="homeobox protein notochord"/>
    <property type="match status" value="1"/>
</dbReference>
<sequence length="263" mass="28352">MPSLEPRGCRLLAPPATGVQPPRSDCSPPRAIPALPRSSAGPGAPRAPARLESSFSVEAILARPDPRWPAASPLSVPPGAAAGLWTAPPRPPVRILPGACPGTGQSAYLSAGLDLPCPQHPGLRLRAAHFCGLQGLGVTGLDLAHCLGLWGPRNWTPVQDLQDTERSQKRVRTMFNLEQLEELEKVFAKQHNLVGKKRAQLAAQLNLTENQVRVWFQNRRVKYQKQQRLKVPTASAMAASPDEPSSSSDTSVQREDTEPGMDS</sequence>
<dbReference type="PANTHER" id="PTHR24339:SF68">
    <property type="entry name" value="HOMEOBOX PROTEIN NOTOCHORD"/>
    <property type="match status" value="1"/>
</dbReference>
<dbReference type="Pfam" id="PF00046">
    <property type="entry name" value="Homeodomain"/>
    <property type="match status" value="1"/>
</dbReference>
<feature type="region of interest" description="Disordered" evidence="7">
    <location>
        <begin position="1"/>
        <end position="49"/>
    </location>
</feature>